<gene>
    <name evidence="2" type="ORF">KP79_PYT18389</name>
</gene>
<name>A0A210PLE2_MIZYE</name>
<dbReference type="Proteomes" id="UP000242188">
    <property type="component" value="Unassembled WGS sequence"/>
</dbReference>
<dbReference type="InterPro" id="IPR027417">
    <property type="entry name" value="P-loop_NTPase"/>
</dbReference>
<dbReference type="GO" id="GO:0006044">
    <property type="term" value="P:N-acetylglucosamine metabolic process"/>
    <property type="evidence" value="ECO:0007669"/>
    <property type="project" value="TreeGrafter"/>
</dbReference>
<evidence type="ECO:0000313" key="3">
    <source>
        <dbReference type="Proteomes" id="UP000242188"/>
    </source>
</evidence>
<proteinExistence type="predicted"/>
<dbReference type="PANTHER" id="PTHR10704">
    <property type="entry name" value="CARBOHYDRATE SULFOTRANSFERASE"/>
    <property type="match status" value="1"/>
</dbReference>
<organism evidence="2 3">
    <name type="scientific">Mizuhopecten yessoensis</name>
    <name type="common">Japanese scallop</name>
    <name type="synonym">Patinopecten yessoensis</name>
    <dbReference type="NCBI Taxonomy" id="6573"/>
    <lineage>
        <taxon>Eukaryota</taxon>
        <taxon>Metazoa</taxon>
        <taxon>Spiralia</taxon>
        <taxon>Lophotrochozoa</taxon>
        <taxon>Mollusca</taxon>
        <taxon>Bivalvia</taxon>
        <taxon>Autobranchia</taxon>
        <taxon>Pteriomorphia</taxon>
        <taxon>Pectinida</taxon>
        <taxon>Pectinoidea</taxon>
        <taxon>Pectinidae</taxon>
        <taxon>Mizuhopecten</taxon>
    </lineage>
</organism>
<keyword evidence="1" id="KW-0812">Transmembrane</keyword>
<dbReference type="EMBL" id="NEDP02005591">
    <property type="protein sequence ID" value="OWF37318.1"/>
    <property type="molecule type" value="Genomic_DNA"/>
</dbReference>
<dbReference type="Gene3D" id="3.40.50.300">
    <property type="entry name" value="P-loop containing nucleotide triphosphate hydrolases"/>
    <property type="match status" value="1"/>
</dbReference>
<keyword evidence="1" id="KW-1133">Transmembrane helix</keyword>
<evidence type="ECO:0000256" key="1">
    <source>
        <dbReference type="SAM" id="Phobius"/>
    </source>
</evidence>
<dbReference type="OrthoDB" id="5987729at2759"/>
<accession>A0A210PLE2</accession>
<dbReference type="Pfam" id="PF13469">
    <property type="entry name" value="Sulfotransfer_3"/>
    <property type="match status" value="1"/>
</dbReference>
<dbReference type="GO" id="GO:0001517">
    <property type="term" value="F:N-acetylglucosamine 6-O-sulfotransferase activity"/>
    <property type="evidence" value="ECO:0007669"/>
    <property type="project" value="TreeGrafter"/>
</dbReference>
<keyword evidence="1" id="KW-0472">Membrane</keyword>
<dbReference type="SUPFAM" id="SSF52540">
    <property type="entry name" value="P-loop containing nucleoside triphosphate hydrolases"/>
    <property type="match status" value="1"/>
</dbReference>
<keyword evidence="2" id="KW-0808">Transferase</keyword>
<reference evidence="2 3" key="1">
    <citation type="journal article" date="2017" name="Nat. Ecol. Evol.">
        <title>Scallop genome provides insights into evolution of bilaterian karyotype and development.</title>
        <authorList>
            <person name="Wang S."/>
            <person name="Zhang J."/>
            <person name="Jiao W."/>
            <person name="Li J."/>
            <person name="Xun X."/>
            <person name="Sun Y."/>
            <person name="Guo X."/>
            <person name="Huan P."/>
            <person name="Dong B."/>
            <person name="Zhang L."/>
            <person name="Hu X."/>
            <person name="Sun X."/>
            <person name="Wang J."/>
            <person name="Zhao C."/>
            <person name="Wang Y."/>
            <person name="Wang D."/>
            <person name="Huang X."/>
            <person name="Wang R."/>
            <person name="Lv J."/>
            <person name="Li Y."/>
            <person name="Zhang Z."/>
            <person name="Liu B."/>
            <person name="Lu W."/>
            <person name="Hui Y."/>
            <person name="Liang J."/>
            <person name="Zhou Z."/>
            <person name="Hou R."/>
            <person name="Li X."/>
            <person name="Liu Y."/>
            <person name="Li H."/>
            <person name="Ning X."/>
            <person name="Lin Y."/>
            <person name="Zhao L."/>
            <person name="Xing Q."/>
            <person name="Dou J."/>
            <person name="Li Y."/>
            <person name="Mao J."/>
            <person name="Guo H."/>
            <person name="Dou H."/>
            <person name="Li T."/>
            <person name="Mu C."/>
            <person name="Jiang W."/>
            <person name="Fu Q."/>
            <person name="Fu X."/>
            <person name="Miao Y."/>
            <person name="Liu J."/>
            <person name="Yu Q."/>
            <person name="Li R."/>
            <person name="Liao H."/>
            <person name="Li X."/>
            <person name="Kong Y."/>
            <person name="Jiang Z."/>
            <person name="Chourrout D."/>
            <person name="Li R."/>
            <person name="Bao Z."/>
        </authorList>
    </citation>
    <scope>NUCLEOTIDE SEQUENCE [LARGE SCALE GENOMIC DNA]</scope>
    <source>
        <strain evidence="2 3">PY_sf001</strain>
    </source>
</reference>
<evidence type="ECO:0000313" key="2">
    <source>
        <dbReference type="EMBL" id="OWF37318.1"/>
    </source>
</evidence>
<dbReference type="InterPro" id="IPR051135">
    <property type="entry name" value="Gal/GlcNAc/GalNAc_ST"/>
</dbReference>
<dbReference type="GO" id="GO:0006790">
    <property type="term" value="P:sulfur compound metabolic process"/>
    <property type="evidence" value="ECO:0007669"/>
    <property type="project" value="TreeGrafter"/>
</dbReference>
<dbReference type="AlphaFoldDB" id="A0A210PLE2"/>
<sequence>MKMRYHRKVFFVCMCATICSIYIRILVLFTSVGTRNDANGDHRTDILDLSDTIQQAYLANQSGSTSIASTVNDSRDPYRFERYEPDTGSHVPVPIVITTYMRSGSSFLGEILQANPDTFYWFEPVHEMWGLHKANINHQYDFKDGTKRIFPSFLDIAVPTIKNLSTCDLDNVPMNVLREQFLEKSKQMREFVQCRGYKKKGHASNTRLIQCLPNLKTKCANSKYIVVKTIRINMKSLEIMLENIPTLKVIHLMRDPRGTSRSQQAVGQLSKQNYRQEIADFCKLVYEDVLQKELLEKKYPDRIRTVFYEDVARNPITYAKSLYAYLGMQFTANIEKTIHGFTLAGRSGSKTCGILCTQMANSTEEASNWRNQISMTLVKIVDTACFDLYNKIGYKSIPNVTLLRDRSFELRY</sequence>
<keyword evidence="3" id="KW-1185">Reference proteome</keyword>
<feature type="transmembrane region" description="Helical" evidence="1">
    <location>
        <begin position="9"/>
        <end position="29"/>
    </location>
</feature>
<protein>
    <submittedName>
        <fullName evidence="2">Carbohydrate sulfotransferase 5</fullName>
    </submittedName>
</protein>
<dbReference type="PANTHER" id="PTHR10704:SF44">
    <property type="entry name" value="LD35051P-RELATED"/>
    <property type="match status" value="1"/>
</dbReference>
<comment type="caution">
    <text evidence="2">The sequence shown here is derived from an EMBL/GenBank/DDBJ whole genome shotgun (WGS) entry which is preliminary data.</text>
</comment>